<dbReference type="Gene3D" id="3.40.30.10">
    <property type="entry name" value="Glutaredoxin"/>
    <property type="match status" value="1"/>
</dbReference>
<proteinExistence type="inferred from homology"/>
<evidence type="ECO:0000256" key="1">
    <source>
        <dbReference type="ARBA" id="ARBA00005791"/>
    </source>
</evidence>
<feature type="domain" description="Thioredoxin" evidence="2">
    <location>
        <begin position="1"/>
        <end position="166"/>
    </location>
</feature>
<evidence type="ECO:0000259" key="2">
    <source>
        <dbReference type="PROSITE" id="PS51352"/>
    </source>
</evidence>
<evidence type="ECO:0000313" key="4">
    <source>
        <dbReference type="Proteomes" id="UP000293852"/>
    </source>
</evidence>
<dbReference type="PROSITE" id="PS51352">
    <property type="entry name" value="THIOREDOXIN_2"/>
    <property type="match status" value="1"/>
</dbReference>
<keyword evidence="4" id="KW-1185">Reference proteome</keyword>
<comment type="similarity">
    <text evidence="1">Belongs to the thioredoxin family. DsbA subfamily.</text>
</comment>
<dbReference type="InterPro" id="IPR036249">
    <property type="entry name" value="Thioredoxin-like_sf"/>
</dbReference>
<comment type="caution">
    <text evidence="3">The sequence shown here is derived from an EMBL/GenBank/DDBJ whole genome shotgun (WGS) entry which is preliminary data.</text>
</comment>
<gene>
    <name evidence="3" type="ORF">EV386_0087</name>
</gene>
<accession>A0A4Q7LYR6</accession>
<dbReference type="PANTHER" id="PTHR13887:SF55">
    <property type="entry name" value="SLR0313 PROTEIN"/>
    <property type="match status" value="1"/>
</dbReference>
<organism evidence="3 4">
    <name type="scientific">Xylanimonas ulmi</name>
    <dbReference type="NCBI Taxonomy" id="228973"/>
    <lineage>
        <taxon>Bacteria</taxon>
        <taxon>Bacillati</taxon>
        <taxon>Actinomycetota</taxon>
        <taxon>Actinomycetes</taxon>
        <taxon>Micrococcales</taxon>
        <taxon>Promicromonosporaceae</taxon>
        <taxon>Xylanimonas</taxon>
    </lineage>
</organism>
<dbReference type="PANTHER" id="PTHR13887">
    <property type="entry name" value="GLUTATHIONE S-TRANSFERASE KAPPA"/>
    <property type="match status" value="1"/>
</dbReference>
<sequence length="170" mass="18760">MSDPHVLGAPLAPVTIVEYADLECPYCRAAAPVLREVVESSQGRVSLEFRHFPLFETHPHALTAALAVEAAAEQGRFWELVDELFAHQDRLTDEDLVEHAHRVGLPRPHEVAGPVAQRHAERVREDYATGLAAGVDGTPTIFVDGVRFRGRPTPERLREAVERAAAARFS</sequence>
<name>A0A4Q7LYR6_9MICO</name>
<dbReference type="Proteomes" id="UP000293852">
    <property type="component" value="Unassembled WGS sequence"/>
</dbReference>
<dbReference type="AlphaFoldDB" id="A0A4Q7LYR6"/>
<dbReference type="EMBL" id="SGWX01000001">
    <property type="protein sequence ID" value="RZS59851.1"/>
    <property type="molecule type" value="Genomic_DNA"/>
</dbReference>
<dbReference type="Pfam" id="PF13462">
    <property type="entry name" value="Thioredoxin_4"/>
    <property type="match status" value="1"/>
</dbReference>
<protein>
    <submittedName>
        <fullName evidence="3">Thioredoxin-like protein</fullName>
    </submittedName>
</protein>
<dbReference type="SUPFAM" id="SSF52833">
    <property type="entry name" value="Thioredoxin-like"/>
    <property type="match status" value="1"/>
</dbReference>
<evidence type="ECO:0000313" key="3">
    <source>
        <dbReference type="EMBL" id="RZS59851.1"/>
    </source>
</evidence>
<dbReference type="InterPro" id="IPR012336">
    <property type="entry name" value="Thioredoxin-like_fold"/>
</dbReference>
<dbReference type="RefSeq" id="WP_242607759.1">
    <property type="nucleotide sequence ID" value="NZ_SGWX01000001.1"/>
</dbReference>
<dbReference type="InterPro" id="IPR013766">
    <property type="entry name" value="Thioredoxin_domain"/>
</dbReference>
<reference evidence="3 4" key="1">
    <citation type="submission" date="2019-02" db="EMBL/GenBank/DDBJ databases">
        <title>Sequencing the genomes of 1000 actinobacteria strains.</title>
        <authorList>
            <person name="Klenk H.-P."/>
        </authorList>
    </citation>
    <scope>NUCLEOTIDE SEQUENCE [LARGE SCALE GENOMIC DNA]</scope>
    <source>
        <strain evidence="3 4">DSM 16932</strain>
    </source>
</reference>